<dbReference type="SUPFAM" id="SSF55073">
    <property type="entry name" value="Nucleotide cyclase"/>
    <property type="match status" value="1"/>
</dbReference>
<feature type="transmembrane region" description="Helical" evidence="4">
    <location>
        <begin position="39"/>
        <end position="56"/>
    </location>
</feature>
<dbReference type="PROSITE" id="PS50125">
    <property type="entry name" value="GUANYLATE_CYCLASE_2"/>
    <property type="match status" value="1"/>
</dbReference>
<dbReference type="PANTHER" id="PTHR43081:SF17">
    <property type="entry name" value="BLL5647 PROTEIN"/>
    <property type="match status" value="1"/>
</dbReference>
<keyword evidence="3 4" id="KW-0472">Membrane</keyword>
<dbReference type="GO" id="GO:0005886">
    <property type="term" value="C:plasma membrane"/>
    <property type="evidence" value="ECO:0007669"/>
    <property type="project" value="UniProtKB-SubCell"/>
</dbReference>
<name>A0A9Q9DD58_ENSAD</name>
<evidence type="ECO:0000313" key="7">
    <source>
        <dbReference type="Proteomes" id="UP001055460"/>
    </source>
</evidence>
<feature type="domain" description="Guanylate cyclase" evidence="5">
    <location>
        <begin position="272"/>
        <end position="402"/>
    </location>
</feature>
<evidence type="ECO:0000313" key="6">
    <source>
        <dbReference type="EMBL" id="USJ27383.1"/>
    </source>
</evidence>
<dbReference type="CDD" id="cd07302">
    <property type="entry name" value="CHD"/>
    <property type="match status" value="1"/>
</dbReference>
<reference evidence="6" key="1">
    <citation type="submission" date="2022-06" db="EMBL/GenBank/DDBJ databases">
        <title>Physiological and biochemical characterization and genomic elucidation of a strain of the genus Ensifer adhaerens M8 that combines arsenic oxidation and chromium reduction.</title>
        <authorList>
            <person name="Li X."/>
            <person name="Yu c."/>
        </authorList>
    </citation>
    <scope>NUCLEOTIDE SEQUENCE</scope>
    <source>
        <strain evidence="6">M8</strain>
        <plasmid evidence="6">pB</plasmid>
    </source>
</reference>
<feature type="transmembrane region" description="Helical" evidence="4">
    <location>
        <begin position="205"/>
        <end position="224"/>
    </location>
</feature>
<dbReference type="GO" id="GO:0004016">
    <property type="term" value="F:adenylate cyclase activity"/>
    <property type="evidence" value="ECO:0007669"/>
    <property type="project" value="UniProtKB-ARBA"/>
</dbReference>
<dbReference type="InterPro" id="IPR001054">
    <property type="entry name" value="A/G_cyclase"/>
</dbReference>
<dbReference type="Proteomes" id="UP001055460">
    <property type="component" value="Plasmid pB"/>
</dbReference>
<comment type="subcellular location">
    <subcellularLocation>
        <location evidence="1">Cell membrane</location>
        <topology evidence="1">Multi-pass membrane protein</topology>
    </subcellularLocation>
</comment>
<evidence type="ECO:0000259" key="5">
    <source>
        <dbReference type="PROSITE" id="PS50125"/>
    </source>
</evidence>
<feature type="transmembrane region" description="Helical" evidence="4">
    <location>
        <begin position="102"/>
        <end position="123"/>
    </location>
</feature>
<evidence type="ECO:0000256" key="1">
    <source>
        <dbReference type="ARBA" id="ARBA00004651"/>
    </source>
</evidence>
<feature type="transmembrane region" description="Helical" evidence="4">
    <location>
        <begin position="129"/>
        <end position="151"/>
    </location>
</feature>
<accession>A0A9Q9DD58</accession>
<proteinExistence type="predicted"/>
<evidence type="ECO:0000256" key="2">
    <source>
        <dbReference type="ARBA" id="ARBA00022475"/>
    </source>
</evidence>
<organism evidence="6 7">
    <name type="scientific">Ensifer adhaerens</name>
    <name type="common">Sinorhizobium morelense</name>
    <dbReference type="NCBI Taxonomy" id="106592"/>
    <lineage>
        <taxon>Bacteria</taxon>
        <taxon>Pseudomonadati</taxon>
        <taxon>Pseudomonadota</taxon>
        <taxon>Alphaproteobacteria</taxon>
        <taxon>Hyphomicrobiales</taxon>
        <taxon>Rhizobiaceae</taxon>
        <taxon>Sinorhizobium/Ensifer group</taxon>
        <taxon>Ensifer</taxon>
    </lineage>
</organism>
<dbReference type="Pfam" id="PF00211">
    <property type="entry name" value="Guanylate_cyc"/>
    <property type="match status" value="1"/>
</dbReference>
<gene>
    <name evidence="6" type="ORF">NE863_33565</name>
</gene>
<dbReference type="InterPro" id="IPR050697">
    <property type="entry name" value="Adenylyl/Guanylyl_Cyclase_3/4"/>
</dbReference>
<dbReference type="RefSeq" id="WP_252161050.1">
    <property type="nucleotide sequence ID" value="NZ_CP098809.1"/>
</dbReference>
<dbReference type="EMBL" id="CP098809">
    <property type="protein sequence ID" value="USJ27383.1"/>
    <property type="molecule type" value="Genomic_DNA"/>
</dbReference>
<feature type="transmembrane region" description="Helical" evidence="4">
    <location>
        <begin position="163"/>
        <end position="185"/>
    </location>
</feature>
<keyword evidence="6" id="KW-0614">Plasmid</keyword>
<dbReference type="AlphaFoldDB" id="A0A9Q9DD58"/>
<keyword evidence="4" id="KW-0812">Transmembrane</keyword>
<evidence type="ECO:0000256" key="3">
    <source>
        <dbReference type="ARBA" id="ARBA00023136"/>
    </source>
</evidence>
<dbReference type="SMART" id="SM00044">
    <property type="entry name" value="CYCc"/>
    <property type="match status" value="1"/>
</dbReference>
<evidence type="ECO:0000256" key="4">
    <source>
        <dbReference type="SAM" id="Phobius"/>
    </source>
</evidence>
<protein>
    <submittedName>
        <fullName evidence="6">Adenylate/guanylate cyclase domain-containing protein</fullName>
    </submittedName>
</protein>
<dbReference type="PANTHER" id="PTHR43081">
    <property type="entry name" value="ADENYLATE CYCLASE, TERMINAL-DIFFERENTIATION SPECIFIC-RELATED"/>
    <property type="match status" value="1"/>
</dbReference>
<geneLocation type="plasmid" evidence="6 7">
    <name>pB</name>
</geneLocation>
<dbReference type="Gene3D" id="3.30.70.1230">
    <property type="entry name" value="Nucleotide cyclase"/>
    <property type="match status" value="1"/>
</dbReference>
<sequence>MGQFQLNVPQPYSSGSDPAGTSVEKVFWQSENEAEYTIGWVRITVGLALFVGGFLISSDTAALARGYGISQLRVTALMTVAAFLFLGITSFLLVITRRFRPWMAFALVTGDAAIVGASLYYSLDAISLAGNWVVAIPTIWAVPLLLAVGALRYRPLVQIWATLATMIGVVGVAAALGFRLTGATSLATFGDWGEHVDSLLSLPPYIMRAAMLMLMGLITALAMLRARRLLIRVAHETAKLANFARFLPAELAPLVGEDDVETWRQGRRQQGTILFVDIRGFTAYAEKLDPARLSVFISSFRRRIMRASEASGGVIDKFIGDGALIVFGIPEPQHDDCARAIACAHHILALLDQWNDKRGFHPPIRVGIGIHSGEMYYGLVGDAQRLEFTVLGDTVNVAAKIEQATKRFNIALLASETVVMQAGQQNAWGTVGREPLGGRGEDVALFAYKGTEPYERQATTLVV</sequence>
<dbReference type="GO" id="GO:0035556">
    <property type="term" value="P:intracellular signal transduction"/>
    <property type="evidence" value="ECO:0007669"/>
    <property type="project" value="InterPro"/>
</dbReference>
<dbReference type="InterPro" id="IPR029787">
    <property type="entry name" value="Nucleotide_cyclase"/>
</dbReference>
<dbReference type="GO" id="GO:0006171">
    <property type="term" value="P:cAMP biosynthetic process"/>
    <property type="evidence" value="ECO:0007669"/>
    <property type="project" value="TreeGrafter"/>
</dbReference>
<feature type="transmembrane region" description="Helical" evidence="4">
    <location>
        <begin position="76"/>
        <end position="95"/>
    </location>
</feature>
<keyword evidence="4" id="KW-1133">Transmembrane helix</keyword>
<keyword evidence="2" id="KW-1003">Cell membrane</keyword>